<dbReference type="EMBL" id="JAAQYH010000012">
    <property type="protein sequence ID" value="NNA75475.1"/>
    <property type="molecule type" value="Genomic_DNA"/>
</dbReference>
<dbReference type="EMBL" id="JAAQYK010000002">
    <property type="protein sequence ID" value="NNA43487.1"/>
    <property type="molecule type" value="Genomic_DNA"/>
</dbReference>
<gene>
    <name evidence="3" type="ORF">HBO13_22795</name>
    <name evidence="2" type="ORF">HBO18_05010</name>
    <name evidence="4" type="ORF">HBO30_24135</name>
</gene>
<dbReference type="Proteomes" id="UP000535954">
    <property type="component" value="Unassembled WGS sequence"/>
</dbReference>
<protein>
    <submittedName>
        <fullName evidence="4">Uncharacterized protein</fullName>
    </submittedName>
</protein>
<reference evidence="5 6" key="1">
    <citation type="journal article" date="2020" name="Front. Microbiol.">
        <title>Genetic Organization of the aprX-lipA2 Operon Affects the Proteolytic Potential of Pseudomonas Species in Milk.</title>
        <authorList>
            <person name="Maier C."/>
            <person name="Huptas C."/>
            <person name="von Neubeck M."/>
            <person name="Scherer S."/>
            <person name="Wenning M."/>
            <person name="Lucking G."/>
        </authorList>
    </citation>
    <scope>NUCLEOTIDE SEQUENCE [LARGE SCALE GENOMIC DNA]</scope>
    <source>
        <strain evidence="2 6">WS 4997</strain>
        <strain evidence="4 7">WS 5404</strain>
        <strain evidence="3 5">WS 5405</strain>
    </source>
</reference>
<dbReference type="EMBL" id="JAAQYI010000013">
    <property type="protein sequence ID" value="NNA81810.1"/>
    <property type="molecule type" value="Genomic_DNA"/>
</dbReference>
<feature type="compositionally biased region" description="Polar residues" evidence="1">
    <location>
        <begin position="141"/>
        <end position="159"/>
    </location>
</feature>
<name>A0A7Y1QHT8_9PSED</name>
<evidence type="ECO:0000313" key="4">
    <source>
        <dbReference type="EMBL" id="NNA81810.1"/>
    </source>
</evidence>
<dbReference type="Proteomes" id="UP000586252">
    <property type="component" value="Unassembled WGS sequence"/>
</dbReference>
<organism evidence="4 7">
    <name type="scientific">Pseudomonas lactis</name>
    <dbReference type="NCBI Taxonomy" id="1615674"/>
    <lineage>
        <taxon>Bacteria</taxon>
        <taxon>Pseudomonadati</taxon>
        <taxon>Pseudomonadota</taxon>
        <taxon>Gammaproteobacteria</taxon>
        <taxon>Pseudomonadales</taxon>
        <taxon>Pseudomonadaceae</taxon>
        <taxon>Pseudomonas</taxon>
    </lineage>
</organism>
<feature type="region of interest" description="Disordered" evidence="1">
    <location>
        <begin position="138"/>
        <end position="159"/>
    </location>
</feature>
<evidence type="ECO:0000313" key="2">
    <source>
        <dbReference type="EMBL" id="NNA43487.1"/>
    </source>
</evidence>
<dbReference type="GeneID" id="45736647"/>
<comment type="caution">
    <text evidence="4">The sequence shown here is derived from an EMBL/GenBank/DDBJ whole genome shotgun (WGS) entry which is preliminary data.</text>
</comment>
<evidence type="ECO:0000313" key="3">
    <source>
        <dbReference type="EMBL" id="NNA75475.1"/>
    </source>
</evidence>
<accession>A0A7Y1QHT8</accession>
<evidence type="ECO:0000313" key="6">
    <source>
        <dbReference type="Proteomes" id="UP000583279"/>
    </source>
</evidence>
<evidence type="ECO:0000313" key="5">
    <source>
        <dbReference type="Proteomes" id="UP000535954"/>
    </source>
</evidence>
<sequence length="159" mass="17733">MELLAAILHLKGRCTAQHAAYVSSMHTLLLNFDREDKMTHLFGSRPAQYVAWPPRYAEEQPRHSTPGQRVWGSGGNNGNYGNYGNNGNSGRCSHYENHGRNGNDMMGAPGNYRHFEGYSNYGSYGNYGNYGNNGNSGDSSRYINSGQNGNRSSFRYFND</sequence>
<dbReference type="RefSeq" id="WP_137204987.1">
    <property type="nucleotide sequence ID" value="NZ_BQIH01000015.1"/>
</dbReference>
<proteinExistence type="predicted"/>
<evidence type="ECO:0000256" key="1">
    <source>
        <dbReference type="SAM" id="MobiDB-lite"/>
    </source>
</evidence>
<evidence type="ECO:0000313" key="7">
    <source>
        <dbReference type="Proteomes" id="UP000586252"/>
    </source>
</evidence>
<dbReference type="Proteomes" id="UP000583279">
    <property type="component" value="Unassembled WGS sequence"/>
</dbReference>
<dbReference type="AlphaFoldDB" id="A0A7Y1QHT8"/>